<dbReference type="PANTHER" id="PTHR43214">
    <property type="entry name" value="TWO-COMPONENT RESPONSE REGULATOR"/>
    <property type="match status" value="1"/>
</dbReference>
<dbReference type="AlphaFoldDB" id="A0A4V1Y1T4"/>
<dbReference type="InterPro" id="IPR011006">
    <property type="entry name" value="CheY-like_superfamily"/>
</dbReference>
<dbReference type="Gene3D" id="1.10.10.10">
    <property type="entry name" value="Winged helix-like DNA-binding domain superfamily/Winged helix DNA-binding domain"/>
    <property type="match status" value="1"/>
</dbReference>
<evidence type="ECO:0000313" key="5">
    <source>
        <dbReference type="EMBL" id="RYQ10979.1"/>
    </source>
</evidence>
<dbReference type="SMART" id="SM00421">
    <property type="entry name" value="HTH_LUXR"/>
    <property type="match status" value="1"/>
</dbReference>
<name>A0A4V1Y1T4_9BIFI</name>
<evidence type="ECO:0000259" key="4">
    <source>
        <dbReference type="PROSITE" id="PS50110"/>
    </source>
</evidence>
<evidence type="ECO:0000313" key="6">
    <source>
        <dbReference type="Proteomes" id="UP000292568"/>
    </source>
</evidence>
<keyword evidence="1" id="KW-0238">DNA-binding</keyword>
<dbReference type="InterPro" id="IPR000792">
    <property type="entry name" value="Tscrpt_reg_LuxR_C"/>
</dbReference>
<dbReference type="Pfam" id="PF00072">
    <property type="entry name" value="Response_reg"/>
    <property type="match status" value="1"/>
</dbReference>
<dbReference type="PROSITE" id="PS50110">
    <property type="entry name" value="RESPONSE_REGULATORY"/>
    <property type="match status" value="1"/>
</dbReference>
<gene>
    <name evidence="5" type="ORF">PG2093B_0581</name>
</gene>
<reference evidence="5 6" key="1">
    <citation type="submission" date="2018-12" db="EMBL/GenBank/DDBJ databases">
        <title>Unveiling genomic diversity among members of the Bifidobacterium pseudolongum species, a widely distributed gut commensal of the animal kingdom.</title>
        <authorList>
            <person name="Lugli G.A."/>
            <person name="Duranti S."/>
            <person name="Albert K."/>
            <person name="Mancabelli L."/>
            <person name="Napoli S."/>
            <person name="Viappiani A."/>
            <person name="Anzalone R."/>
            <person name="Longhi G."/>
            <person name="Milani C."/>
            <person name="Turroni F."/>
            <person name="Alessandri G."/>
            <person name="Sela D.A."/>
            <person name="Van Sinderen D."/>
            <person name="Ventura M."/>
        </authorList>
    </citation>
    <scope>NUCLEOTIDE SEQUENCE [LARGE SCALE GENOMIC DNA]</scope>
    <source>
        <strain evidence="5 6">2093B</strain>
    </source>
</reference>
<feature type="domain" description="Response regulatory" evidence="4">
    <location>
        <begin position="10"/>
        <end position="132"/>
    </location>
</feature>
<dbReference type="PROSITE" id="PS50043">
    <property type="entry name" value="HTH_LUXR_2"/>
    <property type="match status" value="1"/>
</dbReference>
<dbReference type="SUPFAM" id="SSF46894">
    <property type="entry name" value="C-terminal effector domain of the bipartite response regulators"/>
    <property type="match status" value="1"/>
</dbReference>
<dbReference type="Gene3D" id="3.40.50.2300">
    <property type="match status" value="1"/>
</dbReference>
<feature type="domain" description="HTH luxR-type" evidence="3">
    <location>
        <begin position="151"/>
        <end position="214"/>
    </location>
</feature>
<dbReference type="Proteomes" id="UP000292568">
    <property type="component" value="Unassembled WGS sequence"/>
</dbReference>
<dbReference type="EMBL" id="RYUH01000009">
    <property type="protein sequence ID" value="RYQ10979.1"/>
    <property type="molecule type" value="Genomic_DNA"/>
</dbReference>
<dbReference type="InterPro" id="IPR036388">
    <property type="entry name" value="WH-like_DNA-bd_sf"/>
</dbReference>
<dbReference type="GO" id="GO:0000160">
    <property type="term" value="P:phosphorelay signal transduction system"/>
    <property type="evidence" value="ECO:0007669"/>
    <property type="project" value="InterPro"/>
</dbReference>
<evidence type="ECO:0000259" key="3">
    <source>
        <dbReference type="PROSITE" id="PS50043"/>
    </source>
</evidence>
<comment type="caution">
    <text evidence="5">The sequence shown here is derived from an EMBL/GenBank/DDBJ whole genome shotgun (WGS) entry which is preliminary data.</text>
</comment>
<sequence>MSKHAGEAVRVGILDNDACALEFITGLVQRHYARLSMQVTIRASMFPTEMLRACTYTESVPNVLLLDMSLNGVGGLDIAQQLRVRAPHMRIIGMTAYDVELYRRDPDSAVLDELLDKSTLRATLPALLPRIIPSISEDALTQTDCCAQTERERRFAALSHKELEVVMMSANRVGNRQIARRLGIEEATVFSYRRNIKRKLNCEDWYDVLDLYRS</sequence>
<dbReference type="InterPro" id="IPR016032">
    <property type="entry name" value="Sig_transdc_resp-reg_C-effctor"/>
</dbReference>
<dbReference type="SUPFAM" id="SSF52172">
    <property type="entry name" value="CheY-like"/>
    <property type="match status" value="1"/>
</dbReference>
<dbReference type="InterPro" id="IPR001789">
    <property type="entry name" value="Sig_transdc_resp-reg_receiver"/>
</dbReference>
<dbReference type="RefSeq" id="WP_129897165.1">
    <property type="nucleotide sequence ID" value="NZ_RYUH01000009.1"/>
</dbReference>
<dbReference type="GO" id="GO:0003677">
    <property type="term" value="F:DNA binding"/>
    <property type="evidence" value="ECO:0007669"/>
    <property type="project" value="UniProtKB-KW"/>
</dbReference>
<evidence type="ECO:0000256" key="2">
    <source>
        <dbReference type="PROSITE-ProRule" id="PRU00169"/>
    </source>
</evidence>
<keyword evidence="2" id="KW-0597">Phosphoprotein</keyword>
<feature type="modified residue" description="4-aspartylphosphate" evidence="2">
    <location>
        <position position="67"/>
    </location>
</feature>
<dbReference type="InterPro" id="IPR039420">
    <property type="entry name" value="WalR-like"/>
</dbReference>
<proteinExistence type="predicted"/>
<organism evidence="5 6">
    <name type="scientific">Bifidobacterium pseudolongum subsp. globosum</name>
    <dbReference type="NCBI Taxonomy" id="1690"/>
    <lineage>
        <taxon>Bacteria</taxon>
        <taxon>Bacillati</taxon>
        <taxon>Actinomycetota</taxon>
        <taxon>Actinomycetes</taxon>
        <taxon>Bifidobacteriales</taxon>
        <taxon>Bifidobacteriaceae</taxon>
        <taxon>Bifidobacterium</taxon>
    </lineage>
</organism>
<evidence type="ECO:0000256" key="1">
    <source>
        <dbReference type="ARBA" id="ARBA00023125"/>
    </source>
</evidence>
<protein>
    <submittedName>
        <fullName evidence="5">Sigma-70, region 4</fullName>
    </submittedName>
</protein>
<dbReference type="PRINTS" id="PR00038">
    <property type="entry name" value="HTHLUXR"/>
</dbReference>
<dbReference type="GO" id="GO:0006355">
    <property type="term" value="P:regulation of DNA-templated transcription"/>
    <property type="evidence" value="ECO:0007669"/>
    <property type="project" value="InterPro"/>
</dbReference>
<dbReference type="Pfam" id="PF00196">
    <property type="entry name" value="GerE"/>
    <property type="match status" value="1"/>
</dbReference>
<accession>A0A4V1Y1T4</accession>